<evidence type="ECO:0000313" key="13">
    <source>
        <dbReference type="Proteomes" id="UP001465755"/>
    </source>
</evidence>
<evidence type="ECO:0000256" key="8">
    <source>
        <dbReference type="SAM" id="MobiDB-lite"/>
    </source>
</evidence>
<keyword evidence="13" id="KW-1185">Reference proteome</keyword>
<dbReference type="EMBL" id="JALJOQ010000050">
    <property type="protein sequence ID" value="KAK9804531.1"/>
    <property type="molecule type" value="Genomic_DNA"/>
</dbReference>
<comment type="similarity">
    <text evidence="2 7">Belongs to the metallophosphoesterase superfamily. Purple acid phosphatase family.</text>
</comment>
<accession>A0AAW1P485</accession>
<dbReference type="InterPro" id="IPR041792">
    <property type="entry name" value="MPP_PAP"/>
</dbReference>
<dbReference type="InterPro" id="IPR008963">
    <property type="entry name" value="Purple_acid_Pase-like_N"/>
</dbReference>
<evidence type="ECO:0000256" key="1">
    <source>
        <dbReference type="ARBA" id="ARBA00004613"/>
    </source>
</evidence>
<dbReference type="SUPFAM" id="SSF49363">
    <property type="entry name" value="Purple acid phosphatase, N-terminal domain"/>
    <property type="match status" value="1"/>
</dbReference>
<feature type="region of interest" description="Disordered" evidence="8">
    <location>
        <begin position="28"/>
        <end position="55"/>
    </location>
</feature>
<dbReference type="InterPro" id="IPR004843">
    <property type="entry name" value="Calcineurin-like_PHP"/>
</dbReference>
<evidence type="ECO:0000256" key="4">
    <source>
        <dbReference type="ARBA" id="ARBA00022525"/>
    </source>
</evidence>
<dbReference type="Pfam" id="PF14008">
    <property type="entry name" value="Metallophos_C"/>
    <property type="match status" value="1"/>
</dbReference>
<feature type="domain" description="Purple acid phosphatase C-terminal" evidence="10">
    <location>
        <begin position="552"/>
        <end position="611"/>
    </location>
</feature>
<dbReference type="GO" id="GO:0005576">
    <property type="term" value="C:extracellular region"/>
    <property type="evidence" value="ECO:0007669"/>
    <property type="project" value="UniProtKB-SubCell"/>
</dbReference>
<keyword evidence="5 7" id="KW-0732">Signal</keyword>
<keyword evidence="7" id="KW-0378">Hydrolase</keyword>
<keyword evidence="4" id="KW-0964">Secreted</keyword>
<dbReference type="Pfam" id="PF16656">
    <property type="entry name" value="Pur_ac_phosph_N"/>
    <property type="match status" value="1"/>
</dbReference>
<dbReference type="Gene3D" id="3.60.21.10">
    <property type="match status" value="1"/>
</dbReference>
<evidence type="ECO:0000259" key="9">
    <source>
        <dbReference type="Pfam" id="PF00149"/>
    </source>
</evidence>
<feature type="signal peptide" evidence="7">
    <location>
        <begin position="1"/>
        <end position="22"/>
    </location>
</feature>
<name>A0AAW1P485_9CHLO</name>
<dbReference type="CDD" id="cd00839">
    <property type="entry name" value="MPP_PAPs"/>
    <property type="match status" value="1"/>
</dbReference>
<evidence type="ECO:0000256" key="7">
    <source>
        <dbReference type="RuleBase" id="RU361203"/>
    </source>
</evidence>
<dbReference type="GO" id="GO:0003993">
    <property type="term" value="F:acid phosphatase activity"/>
    <property type="evidence" value="ECO:0007669"/>
    <property type="project" value="UniProtKB-EC"/>
</dbReference>
<dbReference type="InterPro" id="IPR015914">
    <property type="entry name" value="PAPs_N"/>
</dbReference>
<dbReference type="PROSITE" id="PS51257">
    <property type="entry name" value="PROKAR_LIPOPROTEIN"/>
    <property type="match status" value="1"/>
</dbReference>
<evidence type="ECO:0000259" key="11">
    <source>
        <dbReference type="Pfam" id="PF16656"/>
    </source>
</evidence>
<dbReference type="PANTHER" id="PTHR45778:SF3">
    <property type="entry name" value="PURPLE ACID PHOSPHATASE"/>
    <property type="match status" value="1"/>
</dbReference>
<comment type="catalytic activity">
    <reaction evidence="7">
        <text>a phosphate monoester + H2O = an alcohol + phosphate</text>
        <dbReference type="Rhea" id="RHEA:15017"/>
        <dbReference type="ChEBI" id="CHEBI:15377"/>
        <dbReference type="ChEBI" id="CHEBI:30879"/>
        <dbReference type="ChEBI" id="CHEBI:43474"/>
        <dbReference type="ChEBI" id="CHEBI:67140"/>
        <dbReference type="EC" id="3.1.3.2"/>
    </reaction>
</comment>
<evidence type="ECO:0000256" key="5">
    <source>
        <dbReference type="ARBA" id="ARBA00022729"/>
    </source>
</evidence>
<comment type="caution">
    <text evidence="12">The sequence shown here is derived from an EMBL/GenBank/DDBJ whole genome shotgun (WGS) entry which is preliminary data.</text>
</comment>
<feature type="domain" description="Calcineurin-like phosphoesterase" evidence="9">
    <location>
        <begin position="334"/>
        <end position="530"/>
    </location>
</feature>
<dbReference type="GO" id="GO:0046872">
    <property type="term" value="F:metal ion binding"/>
    <property type="evidence" value="ECO:0007669"/>
    <property type="project" value="InterPro"/>
</dbReference>
<dbReference type="SUPFAM" id="SSF56300">
    <property type="entry name" value="Metallo-dependent phosphatases"/>
    <property type="match status" value="1"/>
</dbReference>
<dbReference type="InterPro" id="IPR029052">
    <property type="entry name" value="Metallo-depent_PP-like"/>
</dbReference>
<comment type="subunit">
    <text evidence="3">Homodimer.</text>
</comment>
<feature type="chain" id="PRO_5043103041" description="Purple acid phosphatase" evidence="7">
    <location>
        <begin position="23"/>
        <end position="799"/>
    </location>
</feature>
<protein>
    <recommendedName>
        <fullName evidence="7">Purple acid phosphatase</fullName>
        <ecNumber evidence="7">3.1.3.2</ecNumber>
    </recommendedName>
</protein>
<dbReference type="AlphaFoldDB" id="A0AAW1P485"/>
<feature type="domain" description="Purple acid phosphatase N-terminal" evidence="11">
    <location>
        <begin position="152"/>
        <end position="252"/>
    </location>
</feature>
<dbReference type="Pfam" id="PF00149">
    <property type="entry name" value="Metallophos"/>
    <property type="match status" value="1"/>
</dbReference>
<dbReference type="Gene3D" id="2.60.40.380">
    <property type="entry name" value="Purple acid phosphatase-like, N-terminal"/>
    <property type="match status" value="1"/>
</dbReference>
<dbReference type="PANTHER" id="PTHR45778">
    <property type="entry name" value="PURPLE ACID PHOSPHATASE-RELATED"/>
    <property type="match status" value="1"/>
</dbReference>
<dbReference type="EC" id="3.1.3.2" evidence="7"/>
<proteinExistence type="inferred from homology"/>
<evidence type="ECO:0000256" key="6">
    <source>
        <dbReference type="ARBA" id="ARBA00023180"/>
    </source>
</evidence>
<sequence>MKSAQPALCLAALLLACWGAAAQNTLTNPRTSAESPARAPAGSPLADAPAPATSKGGVSITTNITTLSVNNEAVLVTLSGVSNPTEYDVIALYLANRTADNSHPLKYKFQLANQREPVVLFFLHNATAGNGFSNLSYAGKSSVIQISNPNEPLQGHLALTKDPTEMKVQWTTRDPGTPTVKYGTKSGTYTKTATGKTVTYNAQSMCGSPANDTGYVPPGSLHRVNLTGLTTSTRYYYVFGDPSFGFSKEFTFLSAPKIGPNETVHFLAIADLGHTELDGSNEYDYDESADPLNFVPTGTFDRAYQTLTQLIYDNEFQQQGSRTTVEMMANDTTQEWTLILLNGDISYARGMQTMWDIFMDQMEQLTAFVPLMLTNGNHEVDWVDNGCRYALNGNIDSGGECGIPYFARFDMPYNTTQQWTNQWERPGPSSGAAWYSYDHGPIHFVTYSTEYDFNAGSPQYEFIVTDLQNVNRTLTPWVVLNGHRPIYTTSSSGGGFSSVTTVARDLRNALEDVLYQYEVDLSWHGHDHIYERTCPVYQSECQPANADGTQSAPVHVVIGHSGYELSWFANPDVPEYWDVIVVEHGYQRCSANATSFRCQMISSVTGKQLDEFELTKPANWTPIGASKRSKFTASYNKIYNTDNVVEVYGLPGVNWTEAQDHAYAALLGANASLITELQGMEEVVIATVNGAQAVGGVPDTMPDIWTTLQPFYELLTQYSAVNSSVAAAAQPALIPMLAQVEKVANLWGSQDGLWHISERAQNAVPPTVKATASLQPVQQPVNLMEGQQTGFPVIQAAGR</sequence>
<dbReference type="InterPro" id="IPR025733">
    <property type="entry name" value="PAPs_C"/>
</dbReference>
<keyword evidence="6" id="KW-0325">Glycoprotein</keyword>
<dbReference type="Proteomes" id="UP001465755">
    <property type="component" value="Unassembled WGS sequence"/>
</dbReference>
<gene>
    <name evidence="12" type="ORF">WJX73_005386</name>
</gene>
<evidence type="ECO:0000256" key="3">
    <source>
        <dbReference type="ARBA" id="ARBA00011738"/>
    </source>
</evidence>
<evidence type="ECO:0000313" key="12">
    <source>
        <dbReference type="EMBL" id="KAK9804531.1"/>
    </source>
</evidence>
<evidence type="ECO:0000259" key="10">
    <source>
        <dbReference type="Pfam" id="PF14008"/>
    </source>
</evidence>
<comment type="subcellular location">
    <subcellularLocation>
        <location evidence="1">Secreted</location>
    </subcellularLocation>
</comment>
<organism evidence="12 13">
    <name type="scientific">Symbiochloris irregularis</name>
    <dbReference type="NCBI Taxonomy" id="706552"/>
    <lineage>
        <taxon>Eukaryota</taxon>
        <taxon>Viridiplantae</taxon>
        <taxon>Chlorophyta</taxon>
        <taxon>core chlorophytes</taxon>
        <taxon>Trebouxiophyceae</taxon>
        <taxon>Trebouxiales</taxon>
        <taxon>Trebouxiaceae</taxon>
        <taxon>Symbiochloris</taxon>
    </lineage>
</organism>
<evidence type="ECO:0000256" key="2">
    <source>
        <dbReference type="ARBA" id="ARBA00008723"/>
    </source>
</evidence>
<reference evidence="12 13" key="1">
    <citation type="journal article" date="2024" name="Nat. Commun.">
        <title>Phylogenomics reveals the evolutionary origins of lichenization in chlorophyte algae.</title>
        <authorList>
            <person name="Puginier C."/>
            <person name="Libourel C."/>
            <person name="Otte J."/>
            <person name="Skaloud P."/>
            <person name="Haon M."/>
            <person name="Grisel S."/>
            <person name="Petersen M."/>
            <person name="Berrin J.G."/>
            <person name="Delaux P.M."/>
            <person name="Dal Grande F."/>
            <person name="Keller J."/>
        </authorList>
    </citation>
    <scope>NUCLEOTIDE SEQUENCE [LARGE SCALE GENOMIC DNA]</scope>
    <source>
        <strain evidence="12 13">SAG 2036</strain>
    </source>
</reference>